<evidence type="ECO:0000313" key="1">
    <source>
        <dbReference type="EMBL" id="PIR13617.1"/>
    </source>
</evidence>
<evidence type="ECO:0000313" key="2">
    <source>
        <dbReference type="Proteomes" id="UP000230869"/>
    </source>
</evidence>
<dbReference type="Proteomes" id="UP000230869">
    <property type="component" value="Unassembled WGS sequence"/>
</dbReference>
<comment type="caution">
    <text evidence="1">The sequence shown here is derived from an EMBL/GenBank/DDBJ whole genome shotgun (WGS) entry which is preliminary data.</text>
</comment>
<dbReference type="EMBL" id="PCWW01000027">
    <property type="protein sequence ID" value="PIR13617.1"/>
    <property type="molecule type" value="Genomic_DNA"/>
</dbReference>
<gene>
    <name evidence="1" type="ORF">COV49_01535</name>
</gene>
<dbReference type="AlphaFoldDB" id="A0A2M6K9E2"/>
<reference evidence="1 2" key="1">
    <citation type="submission" date="2017-09" db="EMBL/GenBank/DDBJ databases">
        <title>Depth-based differentiation of microbial function through sediment-hosted aquifers and enrichment of novel symbionts in the deep terrestrial subsurface.</title>
        <authorList>
            <person name="Probst A.J."/>
            <person name="Ladd B."/>
            <person name="Jarett J.K."/>
            <person name="Geller-Mcgrath D.E."/>
            <person name="Sieber C.M."/>
            <person name="Emerson J.B."/>
            <person name="Anantharaman K."/>
            <person name="Thomas B.C."/>
            <person name="Malmstrom R."/>
            <person name="Stieglmeier M."/>
            <person name="Klingl A."/>
            <person name="Woyke T."/>
            <person name="Ryan C.M."/>
            <person name="Banfield J.F."/>
        </authorList>
    </citation>
    <scope>NUCLEOTIDE SEQUENCE [LARGE SCALE GENOMIC DNA]</scope>
    <source>
        <strain evidence="1">CG11_big_fil_rev_8_21_14_0_20_39_10</strain>
    </source>
</reference>
<accession>A0A2M6K9E2</accession>
<proteinExistence type="predicted"/>
<organism evidence="1 2">
    <name type="scientific">Candidatus Falkowbacteria bacterium CG11_big_fil_rev_8_21_14_0_20_39_10</name>
    <dbReference type="NCBI Taxonomy" id="1974570"/>
    <lineage>
        <taxon>Bacteria</taxon>
        <taxon>Candidatus Falkowiibacteriota</taxon>
    </lineage>
</organism>
<sequence length="68" mass="7933">MRKYKRRKKPKVTNFFALILGNIRPPKNKFARSFICGYREDPGEITFLNGRGSKIFSLPFGKKELVIL</sequence>
<name>A0A2M6K9E2_9BACT</name>
<protein>
    <submittedName>
        <fullName evidence="1">Uncharacterized protein</fullName>
    </submittedName>
</protein>